<accession>A0A165ZT16</accession>
<evidence type="ECO:0000313" key="3">
    <source>
        <dbReference type="Proteomes" id="UP000077266"/>
    </source>
</evidence>
<feature type="region of interest" description="Disordered" evidence="1">
    <location>
        <begin position="1"/>
        <end position="85"/>
    </location>
</feature>
<organism evidence="2 3">
    <name type="scientific">Exidia glandulosa HHB12029</name>
    <dbReference type="NCBI Taxonomy" id="1314781"/>
    <lineage>
        <taxon>Eukaryota</taxon>
        <taxon>Fungi</taxon>
        <taxon>Dikarya</taxon>
        <taxon>Basidiomycota</taxon>
        <taxon>Agaricomycotina</taxon>
        <taxon>Agaricomycetes</taxon>
        <taxon>Auriculariales</taxon>
        <taxon>Exidiaceae</taxon>
        <taxon>Exidia</taxon>
    </lineage>
</organism>
<dbReference type="Proteomes" id="UP000077266">
    <property type="component" value="Unassembled WGS sequence"/>
</dbReference>
<sequence length="85" mass="9300">MDTDGATPSRPLSQSSVIDVKLPLPPPPRAHTGTRRSRNLEDELLATDLMKTFGEAPPRRYRDAETRAPKRAPVPAPTADRGAEQ</sequence>
<protein>
    <submittedName>
        <fullName evidence="2">Uncharacterized protein</fullName>
    </submittedName>
</protein>
<dbReference type="InParanoid" id="A0A165ZT16"/>
<reference evidence="2 3" key="1">
    <citation type="journal article" date="2016" name="Mol. Biol. Evol.">
        <title>Comparative Genomics of Early-Diverging Mushroom-Forming Fungi Provides Insights into the Origins of Lignocellulose Decay Capabilities.</title>
        <authorList>
            <person name="Nagy L.G."/>
            <person name="Riley R."/>
            <person name="Tritt A."/>
            <person name="Adam C."/>
            <person name="Daum C."/>
            <person name="Floudas D."/>
            <person name="Sun H."/>
            <person name="Yadav J.S."/>
            <person name="Pangilinan J."/>
            <person name="Larsson K.H."/>
            <person name="Matsuura K."/>
            <person name="Barry K."/>
            <person name="Labutti K."/>
            <person name="Kuo R."/>
            <person name="Ohm R.A."/>
            <person name="Bhattacharya S.S."/>
            <person name="Shirouzu T."/>
            <person name="Yoshinaga Y."/>
            <person name="Martin F.M."/>
            <person name="Grigoriev I.V."/>
            <person name="Hibbett D.S."/>
        </authorList>
    </citation>
    <scope>NUCLEOTIDE SEQUENCE [LARGE SCALE GENOMIC DNA]</scope>
    <source>
        <strain evidence="2 3">HHB12029</strain>
    </source>
</reference>
<name>A0A165ZT16_EXIGL</name>
<feature type="compositionally biased region" description="Basic and acidic residues" evidence="1">
    <location>
        <begin position="57"/>
        <end position="68"/>
    </location>
</feature>
<dbReference type="EMBL" id="KV426181">
    <property type="protein sequence ID" value="KZV85639.1"/>
    <property type="molecule type" value="Genomic_DNA"/>
</dbReference>
<proteinExistence type="predicted"/>
<keyword evidence="3" id="KW-1185">Reference proteome</keyword>
<dbReference type="AlphaFoldDB" id="A0A165ZT16"/>
<evidence type="ECO:0000256" key="1">
    <source>
        <dbReference type="SAM" id="MobiDB-lite"/>
    </source>
</evidence>
<gene>
    <name evidence="2" type="ORF">EXIGLDRAFT_253208</name>
</gene>
<evidence type="ECO:0000313" key="2">
    <source>
        <dbReference type="EMBL" id="KZV85639.1"/>
    </source>
</evidence>